<gene>
    <name evidence="15" type="ORF">Ga0061065_11191</name>
</gene>
<dbReference type="InterPro" id="IPR001650">
    <property type="entry name" value="Helicase_C-like"/>
</dbReference>
<evidence type="ECO:0000256" key="12">
    <source>
        <dbReference type="ARBA" id="ARBA00044550"/>
    </source>
</evidence>
<dbReference type="GO" id="GO:0046872">
    <property type="term" value="F:metal ion binding"/>
    <property type="evidence" value="ECO:0007669"/>
    <property type="project" value="UniProtKB-KW"/>
</dbReference>
<dbReference type="Gene3D" id="3.40.50.300">
    <property type="entry name" value="P-loop containing nucleotide triphosphate hydrolases"/>
    <property type="match status" value="2"/>
</dbReference>
<evidence type="ECO:0000256" key="9">
    <source>
        <dbReference type="ARBA" id="ARBA00034617"/>
    </source>
</evidence>
<dbReference type="GO" id="GO:0006281">
    <property type="term" value="P:DNA repair"/>
    <property type="evidence" value="ECO:0007669"/>
    <property type="project" value="TreeGrafter"/>
</dbReference>
<keyword evidence="4" id="KW-0378">Hydrolase</keyword>
<sequence>MQPLAGLLTQYFGFDQFREGQQQTIEQLLAGQSSLSVFPTGSGKSLCYQFTATQLPHLTLVISPLIALMHDQLAFLQSKGIPSASLDSTQSKEDSQAVMQQVRNGQIKILMISVERFKNERFRRFIQGVPISMLVVDEAHCISEWGHNFRPDYLKLPQYQQELNIPLVLLLTATATRRVQKDMALKFHIAPEHIVQTGFYRQNLDIDLISAQGQDKQVLLHQVLNDTQGAGIVYVTQQKTADDLAASLQQSGYSAVSYHAGLGNEVRAAIQNDFMASKTRIIVATIAFGMGIDKSDIRFVVHYDLPKSIENYSQEIGRAGRDGQPSRCVMLASLDGLHVLENFVYGDTPEPHAIQALLQEIFNNTINGEWETQAYGLSMATNIRALPLKTLLVQLELAGAIVPRYSYYSDVKLKWNQSLDQIGQALKPEQQAIFSHIAQRTAFKKIWGVPDFERLHQQGLERGAVLSLLEQLADRDLLTLETKGLTDVYGVRSELLTPALAEELQRYVEQKQTSEIERIATMIRFFELDRCLNHNLARYFGDQQAPERCGHCSVCRGKVLSLKENKDYQMVDSLANDMQAAKLWLLQKLPQNQVTPVLLARFMAGLTQPVFTKLKARQRPEFGKYENTSYEEILEMAQVH</sequence>
<dbReference type="PANTHER" id="PTHR13710:SF105">
    <property type="entry name" value="ATP-DEPENDENT DNA HELICASE Q1"/>
    <property type="match status" value="1"/>
</dbReference>
<dbReference type="GO" id="GO:0005737">
    <property type="term" value="C:cytoplasm"/>
    <property type="evidence" value="ECO:0007669"/>
    <property type="project" value="TreeGrafter"/>
</dbReference>
<dbReference type="RefSeq" id="WP_055464073.1">
    <property type="nucleotide sequence ID" value="NZ_CYHG01000011.1"/>
</dbReference>
<dbReference type="InterPro" id="IPR014001">
    <property type="entry name" value="Helicase_ATP-bd"/>
</dbReference>
<dbReference type="GO" id="GO:0043138">
    <property type="term" value="F:3'-5' DNA helicase activity"/>
    <property type="evidence" value="ECO:0007669"/>
    <property type="project" value="UniProtKB-EC"/>
</dbReference>
<dbReference type="STRING" id="1137284.GCA_001418205_03031"/>
<protein>
    <recommendedName>
        <fullName evidence="11">ATP-dependent DNA helicase RecQ</fullName>
        <ecNumber evidence="10">5.6.2.4</ecNumber>
    </recommendedName>
    <alternativeName>
        <fullName evidence="12">DNA 3'-5' helicase RecQ</fullName>
    </alternativeName>
</protein>
<keyword evidence="8" id="KW-0413">Isomerase</keyword>
<reference evidence="16" key="1">
    <citation type="submission" date="2015-08" db="EMBL/GenBank/DDBJ databases">
        <authorList>
            <person name="Varghese N."/>
        </authorList>
    </citation>
    <scope>NUCLEOTIDE SEQUENCE [LARGE SCALE GENOMIC DNA]</scope>
    <source>
        <strain evidence="16">JCM 18476</strain>
    </source>
</reference>
<dbReference type="PROSITE" id="PS51192">
    <property type="entry name" value="HELICASE_ATP_BIND_1"/>
    <property type="match status" value="1"/>
</dbReference>
<dbReference type="GO" id="GO:0009378">
    <property type="term" value="F:four-way junction helicase activity"/>
    <property type="evidence" value="ECO:0007669"/>
    <property type="project" value="TreeGrafter"/>
</dbReference>
<evidence type="ECO:0000313" key="16">
    <source>
        <dbReference type="Proteomes" id="UP000182769"/>
    </source>
</evidence>
<evidence type="ECO:0000256" key="2">
    <source>
        <dbReference type="ARBA" id="ARBA00022723"/>
    </source>
</evidence>
<dbReference type="EC" id="5.6.2.4" evidence="10"/>
<dbReference type="SUPFAM" id="SSF52540">
    <property type="entry name" value="P-loop containing nucleoside triphosphate hydrolases"/>
    <property type="match status" value="1"/>
</dbReference>
<keyword evidence="16" id="KW-1185">Reference proteome</keyword>
<dbReference type="GO" id="GO:0030894">
    <property type="term" value="C:replisome"/>
    <property type="evidence" value="ECO:0007669"/>
    <property type="project" value="TreeGrafter"/>
</dbReference>
<dbReference type="GO" id="GO:0003677">
    <property type="term" value="F:DNA binding"/>
    <property type="evidence" value="ECO:0007669"/>
    <property type="project" value="UniProtKB-KW"/>
</dbReference>
<dbReference type="GO" id="GO:0043590">
    <property type="term" value="C:bacterial nucleoid"/>
    <property type="evidence" value="ECO:0007669"/>
    <property type="project" value="TreeGrafter"/>
</dbReference>
<evidence type="ECO:0000256" key="4">
    <source>
        <dbReference type="ARBA" id="ARBA00022801"/>
    </source>
</evidence>
<dbReference type="Gene3D" id="1.10.10.10">
    <property type="entry name" value="Winged helix-like DNA-binding domain superfamily/Winged helix DNA-binding domain"/>
    <property type="match status" value="1"/>
</dbReference>
<dbReference type="GO" id="GO:0016787">
    <property type="term" value="F:hydrolase activity"/>
    <property type="evidence" value="ECO:0007669"/>
    <property type="project" value="UniProtKB-KW"/>
</dbReference>
<evidence type="ECO:0000256" key="5">
    <source>
        <dbReference type="ARBA" id="ARBA00022806"/>
    </source>
</evidence>
<keyword evidence="5 15" id="KW-0347">Helicase</keyword>
<dbReference type="InterPro" id="IPR036388">
    <property type="entry name" value="WH-like_DNA-bd_sf"/>
</dbReference>
<dbReference type="Pfam" id="PF00270">
    <property type="entry name" value="DEAD"/>
    <property type="match status" value="1"/>
</dbReference>
<comment type="similarity">
    <text evidence="1">Belongs to the helicase family. RecQ subfamily.</text>
</comment>
<evidence type="ECO:0000256" key="1">
    <source>
        <dbReference type="ARBA" id="ARBA00005446"/>
    </source>
</evidence>
<organism evidence="15 16">
    <name type="scientific">Marinomonas fungiae</name>
    <dbReference type="NCBI Taxonomy" id="1137284"/>
    <lineage>
        <taxon>Bacteria</taxon>
        <taxon>Pseudomonadati</taxon>
        <taxon>Pseudomonadota</taxon>
        <taxon>Gammaproteobacteria</taxon>
        <taxon>Oceanospirillales</taxon>
        <taxon>Oceanospirillaceae</taxon>
        <taxon>Marinomonas</taxon>
    </lineage>
</organism>
<evidence type="ECO:0000259" key="13">
    <source>
        <dbReference type="PROSITE" id="PS51192"/>
    </source>
</evidence>
<evidence type="ECO:0000256" key="6">
    <source>
        <dbReference type="ARBA" id="ARBA00022840"/>
    </source>
</evidence>
<evidence type="ECO:0000256" key="7">
    <source>
        <dbReference type="ARBA" id="ARBA00023125"/>
    </source>
</evidence>
<dbReference type="Pfam" id="PF16124">
    <property type="entry name" value="RecQ_Zn_bind"/>
    <property type="match status" value="1"/>
</dbReference>
<proteinExistence type="inferred from homology"/>
<dbReference type="InterPro" id="IPR032284">
    <property type="entry name" value="RecQ_Zn-bd"/>
</dbReference>
<dbReference type="GO" id="GO:0006310">
    <property type="term" value="P:DNA recombination"/>
    <property type="evidence" value="ECO:0007669"/>
    <property type="project" value="InterPro"/>
</dbReference>
<dbReference type="CDD" id="cd18018">
    <property type="entry name" value="DEXHc_RecQ4-like"/>
    <property type="match status" value="1"/>
</dbReference>
<comment type="catalytic activity">
    <reaction evidence="9">
        <text>Couples ATP hydrolysis with the unwinding of duplex DNA by translocating in the 3'-5' direction.</text>
        <dbReference type="EC" id="5.6.2.4"/>
    </reaction>
</comment>
<evidence type="ECO:0000256" key="11">
    <source>
        <dbReference type="ARBA" id="ARBA00044535"/>
    </source>
</evidence>
<dbReference type="NCBIfam" id="TIGR00614">
    <property type="entry name" value="recQ_fam"/>
    <property type="match status" value="1"/>
</dbReference>
<name>A0A0K6IQC1_9GAMM</name>
<accession>A0A0K6IQC1</accession>
<evidence type="ECO:0000259" key="14">
    <source>
        <dbReference type="PROSITE" id="PS51194"/>
    </source>
</evidence>
<dbReference type="AlphaFoldDB" id="A0A0K6IQC1"/>
<keyword evidence="3" id="KW-0547">Nucleotide-binding</keyword>
<keyword evidence="2" id="KW-0479">Metal-binding</keyword>
<keyword evidence="7" id="KW-0238">DNA-binding</keyword>
<dbReference type="PROSITE" id="PS00690">
    <property type="entry name" value="DEAH_ATP_HELICASE"/>
    <property type="match status" value="1"/>
</dbReference>
<dbReference type="GO" id="GO:0005524">
    <property type="term" value="F:ATP binding"/>
    <property type="evidence" value="ECO:0007669"/>
    <property type="project" value="UniProtKB-KW"/>
</dbReference>
<evidence type="ECO:0000256" key="10">
    <source>
        <dbReference type="ARBA" id="ARBA00034808"/>
    </source>
</evidence>
<dbReference type="Pfam" id="PF00271">
    <property type="entry name" value="Helicase_C"/>
    <property type="match status" value="1"/>
</dbReference>
<dbReference type="SMART" id="SM00487">
    <property type="entry name" value="DEXDc"/>
    <property type="match status" value="1"/>
</dbReference>
<dbReference type="OrthoDB" id="9760034at2"/>
<dbReference type="Proteomes" id="UP000182769">
    <property type="component" value="Unassembled WGS sequence"/>
</dbReference>
<dbReference type="SMART" id="SM00490">
    <property type="entry name" value="HELICc"/>
    <property type="match status" value="1"/>
</dbReference>
<dbReference type="PANTHER" id="PTHR13710">
    <property type="entry name" value="DNA HELICASE RECQ FAMILY MEMBER"/>
    <property type="match status" value="1"/>
</dbReference>
<keyword evidence="6" id="KW-0067">ATP-binding</keyword>
<feature type="domain" description="Helicase ATP-binding" evidence="13">
    <location>
        <begin position="25"/>
        <end position="193"/>
    </location>
</feature>
<dbReference type="EMBL" id="CYHG01000011">
    <property type="protein sequence ID" value="CUB05512.1"/>
    <property type="molecule type" value="Genomic_DNA"/>
</dbReference>
<dbReference type="InterPro" id="IPR004589">
    <property type="entry name" value="DNA_helicase_ATP-dep_RecQ"/>
</dbReference>
<evidence type="ECO:0000313" key="15">
    <source>
        <dbReference type="EMBL" id="CUB05512.1"/>
    </source>
</evidence>
<dbReference type="InterPro" id="IPR002464">
    <property type="entry name" value="DNA/RNA_helicase_DEAH_CS"/>
</dbReference>
<evidence type="ECO:0000256" key="8">
    <source>
        <dbReference type="ARBA" id="ARBA00023235"/>
    </source>
</evidence>
<evidence type="ECO:0000256" key="3">
    <source>
        <dbReference type="ARBA" id="ARBA00022741"/>
    </source>
</evidence>
<dbReference type="PROSITE" id="PS51194">
    <property type="entry name" value="HELICASE_CTER"/>
    <property type="match status" value="1"/>
</dbReference>
<dbReference type="InterPro" id="IPR027417">
    <property type="entry name" value="P-loop_NTPase"/>
</dbReference>
<dbReference type="InterPro" id="IPR011545">
    <property type="entry name" value="DEAD/DEAH_box_helicase_dom"/>
</dbReference>
<feature type="domain" description="Helicase C-terminal" evidence="14">
    <location>
        <begin position="219"/>
        <end position="378"/>
    </location>
</feature>